<comment type="similarity">
    <text evidence="1 6">Belongs to the peptidase M42 family.</text>
</comment>
<proteinExistence type="inferred from homology"/>
<evidence type="ECO:0000256" key="6">
    <source>
        <dbReference type="PIRNR" id="PIRNR001123"/>
    </source>
</evidence>
<dbReference type="InterPro" id="IPR008007">
    <property type="entry name" value="Peptidase_M42"/>
</dbReference>
<keyword evidence="3" id="KW-0645">Protease</keyword>
<dbReference type="PIRSF" id="PIRSF001123">
    <property type="entry name" value="PepA_GA"/>
    <property type="match status" value="1"/>
</dbReference>
<dbReference type="Gene3D" id="3.40.630.10">
    <property type="entry name" value="Zn peptidases"/>
    <property type="match status" value="1"/>
</dbReference>
<dbReference type="RefSeq" id="WP_270896661.1">
    <property type="nucleotide sequence ID" value="NZ_JBHSPF010000009.1"/>
</dbReference>
<evidence type="ECO:0000256" key="1">
    <source>
        <dbReference type="ARBA" id="ARBA00006272"/>
    </source>
</evidence>
<name>A0ABW0U5V7_9BACI</name>
<dbReference type="InterPro" id="IPR023367">
    <property type="entry name" value="Peptidase_M42_dom2"/>
</dbReference>
<keyword evidence="5" id="KW-0378">Hydrolase</keyword>
<comment type="caution">
    <text evidence="7">The sequence shown here is derived from an EMBL/GenBank/DDBJ whole genome shotgun (WGS) entry which is preliminary data.</text>
</comment>
<organism evidence="7 8">
    <name type="scientific">Aliibacillus thermotolerans</name>
    <dbReference type="NCBI Taxonomy" id="1834418"/>
    <lineage>
        <taxon>Bacteria</taxon>
        <taxon>Bacillati</taxon>
        <taxon>Bacillota</taxon>
        <taxon>Bacilli</taxon>
        <taxon>Bacillales</taxon>
        <taxon>Bacillaceae</taxon>
        <taxon>Aliibacillus</taxon>
    </lineage>
</organism>
<dbReference type="SUPFAM" id="SSF101821">
    <property type="entry name" value="Aminopeptidase/glucanase lid domain"/>
    <property type="match status" value="1"/>
</dbReference>
<evidence type="ECO:0000313" key="7">
    <source>
        <dbReference type="EMBL" id="MFC5627639.1"/>
    </source>
</evidence>
<evidence type="ECO:0000256" key="2">
    <source>
        <dbReference type="ARBA" id="ARBA00022438"/>
    </source>
</evidence>
<evidence type="ECO:0000256" key="3">
    <source>
        <dbReference type="ARBA" id="ARBA00022670"/>
    </source>
</evidence>
<dbReference type="InterPro" id="IPR051464">
    <property type="entry name" value="Peptidase_M42_aminopept"/>
</dbReference>
<dbReference type="Proteomes" id="UP001596143">
    <property type="component" value="Unassembled WGS sequence"/>
</dbReference>
<dbReference type="PANTHER" id="PTHR32481">
    <property type="entry name" value="AMINOPEPTIDASE"/>
    <property type="match status" value="1"/>
</dbReference>
<accession>A0ABW0U5V7</accession>
<sequence length="354" mass="38140">MDTSSQHFLFELLNTPSPSGREEEIQKKWLTYVEPFAEDLNTDAAGNAIATINNDAKQQIVLAGHCDEIGFLVKSIDSNGYISVEKLGGISHKPALGMKVEILGKKGPISGVIGVNAEHHGGAKDSFSFSDLFIDCGATSKEEMEEYVSIGDVAVYKRTPEKLLNDQIAGRGLDNRTGAFIVAEVLRKLSRKNISVGVSAVSTVNEETNLGGAYFAGASLEPSLAIAIDVTFATDYPSANKDKQAEVKLGGGPVLAKGAPINRKANELLEQVAKEEGIPLQYELTPRTTGTDADQLRKTGKGVPVALVSLPLRYMHSPVETAHLKDMEQIIHLLTAFLTRLDGTEDWRPVSLPL</sequence>
<dbReference type="PANTHER" id="PTHR32481:SF0">
    <property type="entry name" value="AMINOPEPTIDASE YPDE-RELATED"/>
    <property type="match status" value="1"/>
</dbReference>
<protein>
    <submittedName>
        <fullName evidence="7">M20/M25/M40 family metallo-hydrolase</fullName>
    </submittedName>
</protein>
<dbReference type="Gene3D" id="2.40.30.40">
    <property type="entry name" value="Peptidase M42, domain 2"/>
    <property type="match status" value="1"/>
</dbReference>
<dbReference type="SUPFAM" id="SSF53187">
    <property type="entry name" value="Zn-dependent exopeptidases"/>
    <property type="match status" value="1"/>
</dbReference>
<keyword evidence="8" id="KW-1185">Reference proteome</keyword>
<keyword evidence="2" id="KW-0031">Aminopeptidase</keyword>
<reference evidence="8" key="1">
    <citation type="journal article" date="2019" name="Int. J. Syst. Evol. Microbiol.">
        <title>The Global Catalogue of Microorganisms (GCM) 10K type strain sequencing project: providing services to taxonomists for standard genome sequencing and annotation.</title>
        <authorList>
            <consortium name="The Broad Institute Genomics Platform"/>
            <consortium name="The Broad Institute Genome Sequencing Center for Infectious Disease"/>
            <person name="Wu L."/>
            <person name="Ma J."/>
        </authorList>
    </citation>
    <scope>NUCLEOTIDE SEQUENCE [LARGE SCALE GENOMIC DNA]</scope>
    <source>
        <strain evidence="8">CGMCC 1.15790</strain>
    </source>
</reference>
<dbReference type="Pfam" id="PF05343">
    <property type="entry name" value="Peptidase_M42"/>
    <property type="match status" value="1"/>
</dbReference>
<evidence type="ECO:0000256" key="5">
    <source>
        <dbReference type="ARBA" id="ARBA00022801"/>
    </source>
</evidence>
<dbReference type="EMBL" id="JBHSPF010000009">
    <property type="protein sequence ID" value="MFC5627639.1"/>
    <property type="molecule type" value="Genomic_DNA"/>
</dbReference>
<evidence type="ECO:0000313" key="8">
    <source>
        <dbReference type="Proteomes" id="UP001596143"/>
    </source>
</evidence>
<keyword evidence="4" id="KW-0479">Metal-binding</keyword>
<gene>
    <name evidence="7" type="ORF">ACFPTR_01835</name>
</gene>
<evidence type="ECO:0000256" key="4">
    <source>
        <dbReference type="ARBA" id="ARBA00022723"/>
    </source>
</evidence>